<evidence type="ECO:0000256" key="2">
    <source>
        <dbReference type="ARBA" id="ARBA00022676"/>
    </source>
</evidence>
<name>A0A1C3SZ88_KLEPN</name>
<dbReference type="InterPro" id="IPR029044">
    <property type="entry name" value="Nucleotide-diphossugar_trans"/>
</dbReference>
<dbReference type="InterPro" id="IPR001173">
    <property type="entry name" value="Glyco_trans_2-like"/>
</dbReference>
<evidence type="ECO:0000256" key="4">
    <source>
        <dbReference type="SAM" id="Phobius"/>
    </source>
</evidence>
<dbReference type="RefSeq" id="WP_048293110.1">
    <property type="nucleotide sequence ID" value="NZ_AP026912.1"/>
</dbReference>
<dbReference type="PANTHER" id="PTHR43630">
    <property type="entry name" value="POLY-BETA-1,6-N-ACETYL-D-GLUCOSAMINE SYNTHASE"/>
    <property type="match status" value="1"/>
</dbReference>
<proteinExistence type="inferred from homology"/>
<accession>A0A1C3SZ88</accession>
<reference evidence="6" key="1">
    <citation type="submission" date="2016-07" db="EMBL/GenBank/DDBJ databases">
        <authorList>
            <person name="Informatics P."/>
        </authorList>
    </citation>
    <scope>NUCLEOTIDE SEQUENCE</scope>
    <source>
        <strain evidence="6">KSB1_1C</strain>
    </source>
</reference>
<dbReference type="Gene3D" id="3.90.550.10">
    <property type="entry name" value="Spore Coat Polysaccharide Biosynthesis Protein SpsA, Chain A"/>
    <property type="match status" value="1"/>
</dbReference>
<dbReference type="SUPFAM" id="SSF53448">
    <property type="entry name" value="Nucleotide-diphospho-sugar transferases"/>
    <property type="match status" value="1"/>
</dbReference>
<keyword evidence="4" id="KW-1133">Transmembrane helix</keyword>
<organism evidence="6">
    <name type="scientific">Klebsiella pneumoniae</name>
    <dbReference type="NCBI Taxonomy" id="573"/>
    <lineage>
        <taxon>Bacteria</taxon>
        <taxon>Pseudomonadati</taxon>
        <taxon>Pseudomonadota</taxon>
        <taxon>Gammaproteobacteria</taxon>
        <taxon>Enterobacterales</taxon>
        <taxon>Enterobacteriaceae</taxon>
        <taxon>Klebsiella/Raoultella group</taxon>
        <taxon>Klebsiella</taxon>
        <taxon>Klebsiella pneumoniae complex</taxon>
    </lineage>
</organism>
<reference evidence="6" key="2">
    <citation type="submission" date="2016-08" db="EMBL/GenBank/DDBJ databases">
        <title>Klebsiella loci capsule.</title>
        <authorList>
            <person name="Holt K.E."/>
            <person name="Thomson N.R."/>
        </authorList>
    </citation>
    <scope>NUCLEOTIDE SEQUENCE</scope>
    <source>
        <strain evidence="6">KSB1_1C</strain>
    </source>
</reference>
<dbReference type="EMBL" id="LT603712">
    <property type="protein sequence ID" value="SCA95908.1"/>
    <property type="molecule type" value="Genomic_DNA"/>
</dbReference>
<evidence type="ECO:0000259" key="5">
    <source>
        <dbReference type="Pfam" id="PF00535"/>
    </source>
</evidence>
<evidence type="ECO:0000313" key="6">
    <source>
        <dbReference type="EMBL" id="SCA95908.1"/>
    </source>
</evidence>
<comment type="similarity">
    <text evidence="1">Belongs to the glycosyltransferase 2 family.</text>
</comment>
<feature type="transmembrane region" description="Helical" evidence="4">
    <location>
        <begin position="292"/>
        <end position="313"/>
    </location>
</feature>
<sequence length="318" mass="36687">MKISFVIPAYNAEGYIHECISSILNQGEDGFEIIVINDGSTDRTEEILNQIKSQTTKLTFHTIDNSGQSIARNLGVQYAKGEYIFFIDADDLISPKTIKKLHDIIENECADIVFFNGSAFYDDDQLKSAHSFNYTRNSKYYNKSFDLLSFSKQIIHDGEFIAQPCLYIFRRDFFKNNSFYPGIIHEDNLFTAKMMLNNSGKCYIFGDSLYMRRVRNDSTMTSRKTAKNIIGYATCALELSKLQGEKERSLNSSINRLSVIWFKESLLINKEFELDMASYIKDKIKQSNLNPIYKFILANDFIFTGFISVLVFLKSFKR</sequence>
<feature type="domain" description="Glycosyltransferase 2-like" evidence="5">
    <location>
        <begin position="4"/>
        <end position="163"/>
    </location>
</feature>
<evidence type="ECO:0000256" key="1">
    <source>
        <dbReference type="ARBA" id="ARBA00006739"/>
    </source>
</evidence>
<dbReference type="Pfam" id="PF00535">
    <property type="entry name" value="Glycos_transf_2"/>
    <property type="match status" value="1"/>
</dbReference>
<dbReference type="PANTHER" id="PTHR43630:SF1">
    <property type="entry name" value="POLY-BETA-1,6-N-ACETYL-D-GLUCOSAMINE SYNTHASE"/>
    <property type="match status" value="1"/>
</dbReference>
<evidence type="ECO:0000256" key="3">
    <source>
        <dbReference type="ARBA" id="ARBA00022679"/>
    </source>
</evidence>
<dbReference type="PATRIC" id="fig|573.1644.peg.2652"/>
<protein>
    <submittedName>
        <fullName evidence="6">Putative glycosyltransferase</fullName>
    </submittedName>
</protein>
<keyword evidence="2" id="KW-0328">Glycosyltransferase</keyword>
<dbReference type="CDD" id="cd00761">
    <property type="entry name" value="Glyco_tranf_GTA_type"/>
    <property type="match status" value="1"/>
</dbReference>
<keyword evidence="4" id="KW-0472">Membrane</keyword>
<keyword evidence="3 6" id="KW-0808">Transferase</keyword>
<gene>
    <name evidence="6" type="primary">KL136_00014</name>
</gene>
<dbReference type="AlphaFoldDB" id="A0A1C3SZ88"/>
<dbReference type="GO" id="GO:0016757">
    <property type="term" value="F:glycosyltransferase activity"/>
    <property type="evidence" value="ECO:0007669"/>
    <property type="project" value="UniProtKB-KW"/>
</dbReference>
<keyword evidence="4" id="KW-0812">Transmembrane</keyword>